<name>A0ABW5PNQ4_9BACI</name>
<evidence type="ECO:0000256" key="7">
    <source>
        <dbReference type="ARBA" id="ARBA00022692"/>
    </source>
</evidence>
<dbReference type="Gene3D" id="2.70.70.10">
    <property type="entry name" value="Glucose Permease (Domain IIA)"/>
    <property type="match status" value="1"/>
</dbReference>
<dbReference type="CDD" id="cd00212">
    <property type="entry name" value="PTS_IIB_glc"/>
    <property type="match status" value="1"/>
</dbReference>
<evidence type="ECO:0000256" key="3">
    <source>
        <dbReference type="ARBA" id="ARBA00022475"/>
    </source>
</evidence>
<dbReference type="InterPro" id="IPR018113">
    <property type="entry name" value="PTrfase_EIIB_Cys"/>
</dbReference>
<feature type="domain" description="PTS EIIC type-1" evidence="18">
    <location>
        <begin position="121"/>
        <end position="481"/>
    </location>
</feature>
<proteinExistence type="predicted"/>
<dbReference type="PROSITE" id="PS51098">
    <property type="entry name" value="PTS_EIIB_TYPE_1"/>
    <property type="match status" value="1"/>
</dbReference>
<feature type="active site" description="Phosphocysteine intermediate; for EIIB activity" evidence="14">
    <location>
        <position position="26"/>
    </location>
</feature>
<evidence type="ECO:0000256" key="4">
    <source>
        <dbReference type="ARBA" id="ARBA00022597"/>
    </source>
</evidence>
<comment type="caution">
    <text evidence="19">The sequence shown here is derived from an EMBL/GenBank/DDBJ whole genome shotgun (WGS) entry which is preliminary data.</text>
</comment>
<feature type="transmembrane region" description="Helical" evidence="15">
    <location>
        <begin position="264"/>
        <end position="285"/>
    </location>
</feature>
<evidence type="ECO:0000256" key="2">
    <source>
        <dbReference type="ARBA" id="ARBA00022448"/>
    </source>
</evidence>
<dbReference type="Pfam" id="PF00367">
    <property type="entry name" value="PTS_EIIB"/>
    <property type="match status" value="1"/>
</dbReference>
<evidence type="ECO:0000256" key="11">
    <source>
        <dbReference type="ARBA" id="ARBA00044053"/>
    </source>
</evidence>
<evidence type="ECO:0000259" key="18">
    <source>
        <dbReference type="PROSITE" id="PS51103"/>
    </source>
</evidence>
<feature type="domain" description="PTS EIIA type-1" evidence="16">
    <location>
        <begin position="525"/>
        <end position="629"/>
    </location>
</feature>
<keyword evidence="5 19" id="KW-0808">Transferase</keyword>
<dbReference type="NCBIfam" id="TIGR00830">
    <property type="entry name" value="PTBA"/>
    <property type="match status" value="1"/>
</dbReference>
<dbReference type="PANTHER" id="PTHR30175">
    <property type="entry name" value="PHOSPHOTRANSFERASE SYSTEM TRANSPORT PROTEIN"/>
    <property type="match status" value="1"/>
</dbReference>
<dbReference type="Proteomes" id="UP001597458">
    <property type="component" value="Unassembled WGS sequence"/>
</dbReference>
<dbReference type="SUPFAM" id="SSF51261">
    <property type="entry name" value="Duplicated hybrid motif"/>
    <property type="match status" value="1"/>
</dbReference>
<sequence>MDHAKVSIDILNALNGRKNIQAITHCATRLRLIVKDESKIDDMTLDHHPDIKGIYRINGQFHIIIGPGDVDEIYNELIKRVGLPDMTEGDQILSQKGKKGNIFLQFMSLIADIFVPIIPALIAGGMLMALNNVLTTAHLFSSQSVVEMYPSLKGVAGFIHTLSAAPYIFLPVLIGFSATRRFGGNPYLGAVMGMIMISPDLASSYNVIHTAATNQVDHWHIFGLDVAKQGYQDSVLPVLAVSFILAKIEKYLHKHITKALDFNFTPMLAIIFTGFMTFLFVGPMMRHVSDSLTNGLTWLYDVTGFVGTLVFGFFYSTIVITGLHQSFPAIETQLLANIGKTGGSFVLPIASVANIAQGAACLAVVFITKNKNQKSLASSSSITALLGITEPAIFGVNLKLKYPFFCAMIGSGIASIFIGLFHVLANTMGPPSILGLICVNSTSIVPFLISLIVSFVVAFTLTLFYGKRAVAHEQEPMFENMNEYVAAAKEGQDLVEHIAQIETVQDEYIYAPISGESISIKDVNDKVFSHEFLGTGAAIIPSDGDVIAPCDGLITVTFSTNHAFSLKTERGAEILIHIGIDTVNLNGAYFERFVEKHQWVNKGDKLCHFDLDKIRKMGYDPTVIVVITNTEDYASVERTALGRVTVEHKLLEVMA</sequence>
<keyword evidence="6" id="KW-0598">Phosphotransferase system</keyword>
<dbReference type="Pfam" id="PF02378">
    <property type="entry name" value="PTS_EIIC"/>
    <property type="match status" value="1"/>
</dbReference>
<keyword evidence="3" id="KW-1003">Cell membrane</keyword>
<dbReference type="EC" id="2.7.1.211" evidence="11"/>
<evidence type="ECO:0000256" key="5">
    <source>
        <dbReference type="ARBA" id="ARBA00022679"/>
    </source>
</evidence>
<keyword evidence="8" id="KW-0418">Kinase</keyword>
<keyword evidence="10 15" id="KW-0472">Membrane</keyword>
<dbReference type="PROSITE" id="PS00371">
    <property type="entry name" value="PTS_EIIA_TYPE_1_HIS"/>
    <property type="match status" value="1"/>
</dbReference>
<evidence type="ECO:0000256" key="10">
    <source>
        <dbReference type="ARBA" id="ARBA00023136"/>
    </source>
</evidence>
<comment type="catalytic activity">
    <reaction evidence="13">
        <text>N(pros)-phospho-L-histidyl-[protein](out) + sucrose = sucrose 6(G)-phosphate(in) + L-histidyl-[protein]</text>
        <dbReference type="Rhea" id="RHEA:49236"/>
        <dbReference type="Rhea" id="RHEA-COMP:9745"/>
        <dbReference type="Rhea" id="RHEA-COMP:9746"/>
        <dbReference type="ChEBI" id="CHEBI:17992"/>
        <dbReference type="ChEBI" id="CHEBI:29979"/>
        <dbReference type="ChEBI" id="CHEBI:64837"/>
        <dbReference type="ChEBI" id="CHEBI:91002"/>
        <dbReference type="EC" id="2.7.1.211"/>
    </reaction>
</comment>
<gene>
    <name evidence="19" type="ORF">ACFSTF_04015</name>
</gene>
<dbReference type="NCBIfam" id="TIGR01996">
    <property type="entry name" value="PTS-II-BC-sucr"/>
    <property type="match status" value="1"/>
</dbReference>
<dbReference type="Pfam" id="PF00358">
    <property type="entry name" value="PTS_EIIA_1"/>
    <property type="match status" value="1"/>
</dbReference>
<dbReference type="PROSITE" id="PS01035">
    <property type="entry name" value="PTS_EIIB_TYPE_1_CYS"/>
    <property type="match status" value="1"/>
</dbReference>
<dbReference type="InterPro" id="IPR010973">
    <property type="entry name" value="PTS_IIBC_sucr"/>
</dbReference>
<dbReference type="SUPFAM" id="SSF55604">
    <property type="entry name" value="Glucose permease domain IIB"/>
    <property type="match status" value="1"/>
</dbReference>
<feature type="transmembrane region" description="Helical" evidence="15">
    <location>
        <begin position="444"/>
        <end position="465"/>
    </location>
</feature>
<dbReference type="RefSeq" id="WP_141189899.1">
    <property type="nucleotide sequence ID" value="NZ_JBHUMR010000007.1"/>
</dbReference>
<evidence type="ECO:0000256" key="15">
    <source>
        <dbReference type="SAM" id="Phobius"/>
    </source>
</evidence>
<evidence type="ECO:0000256" key="12">
    <source>
        <dbReference type="ARBA" id="ARBA00045139"/>
    </source>
</evidence>
<evidence type="ECO:0000256" key="6">
    <source>
        <dbReference type="ARBA" id="ARBA00022683"/>
    </source>
</evidence>
<evidence type="ECO:0000313" key="19">
    <source>
        <dbReference type="EMBL" id="MFD2616482.1"/>
    </source>
</evidence>
<feature type="transmembrane region" description="Helical" evidence="15">
    <location>
        <begin position="154"/>
        <end position="176"/>
    </location>
</feature>
<evidence type="ECO:0000259" key="17">
    <source>
        <dbReference type="PROSITE" id="PS51098"/>
    </source>
</evidence>
<dbReference type="GO" id="GO:0016740">
    <property type="term" value="F:transferase activity"/>
    <property type="evidence" value="ECO:0007669"/>
    <property type="project" value="UniProtKB-KW"/>
</dbReference>
<evidence type="ECO:0000256" key="13">
    <source>
        <dbReference type="ARBA" id="ARBA00048931"/>
    </source>
</evidence>
<dbReference type="EMBL" id="JBHUMR010000007">
    <property type="protein sequence ID" value="MFD2616482.1"/>
    <property type="molecule type" value="Genomic_DNA"/>
</dbReference>
<dbReference type="InterPro" id="IPR013013">
    <property type="entry name" value="PTS_EIIC_1"/>
</dbReference>
<feature type="transmembrane region" description="Helical" evidence="15">
    <location>
        <begin position="305"/>
        <end position="324"/>
    </location>
</feature>
<feature type="domain" description="PTS EIIB type-1" evidence="17">
    <location>
        <begin position="4"/>
        <end position="87"/>
    </location>
</feature>
<keyword evidence="2" id="KW-0813">Transport</keyword>
<evidence type="ECO:0000313" key="20">
    <source>
        <dbReference type="Proteomes" id="UP001597458"/>
    </source>
</evidence>
<dbReference type="PROSITE" id="PS51093">
    <property type="entry name" value="PTS_EIIA_TYPE_1"/>
    <property type="match status" value="1"/>
</dbReference>
<protein>
    <recommendedName>
        <fullName evidence="11">protein-N(pi)-phosphohistidine--sucrose phosphotransferase</fullName>
        <ecNumber evidence="11">2.7.1.211</ecNumber>
    </recommendedName>
</protein>
<organism evidence="19 20">
    <name type="scientific">Terrilactibacillus laevilacticus</name>
    <dbReference type="NCBI Taxonomy" id="1380157"/>
    <lineage>
        <taxon>Bacteria</taxon>
        <taxon>Bacillati</taxon>
        <taxon>Bacillota</taxon>
        <taxon>Bacilli</taxon>
        <taxon>Bacillales</taxon>
        <taxon>Bacillaceae</taxon>
        <taxon>Terrilactibacillus</taxon>
    </lineage>
</organism>
<feature type="transmembrane region" description="Helical" evidence="15">
    <location>
        <begin position="345"/>
        <end position="367"/>
    </location>
</feature>
<feature type="transmembrane region" description="Helical" evidence="15">
    <location>
        <begin position="379"/>
        <end position="398"/>
    </location>
</feature>
<comment type="function">
    <text evidence="12">The phosphoenolpyruvate-dependent sugar phosphotransferase system (sugar PTS), a major carbohydrate active transport system, catalyzes the phosphorylation of incoming sugar substrates concomitantly with their translocation across the cell membrane. This system is involved in sucrose transport.</text>
</comment>
<evidence type="ECO:0000256" key="8">
    <source>
        <dbReference type="ARBA" id="ARBA00022777"/>
    </source>
</evidence>
<dbReference type="InterPro" id="IPR011055">
    <property type="entry name" value="Dup_hybrid_motif"/>
</dbReference>
<dbReference type="PROSITE" id="PS51103">
    <property type="entry name" value="PTS_EIIC_TYPE_1"/>
    <property type="match status" value="1"/>
</dbReference>
<evidence type="ECO:0000256" key="14">
    <source>
        <dbReference type="PROSITE-ProRule" id="PRU00421"/>
    </source>
</evidence>
<dbReference type="InterPro" id="IPR036878">
    <property type="entry name" value="Glu_permease_IIB"/>
</dbReference>
<accession>A0ABW5PNQ4</accession>
<comment type="subcellular location">
    <subcellularLocation>
        <location evidence="1">Cell membrane</location>
        <topology evidence="1">Multi-pass membrane protein</topology>
    </subcellularLocation>
</comment>
<feature type="transmembrane region" description="Helical" evidence="15">
    <location>
        <begin position="106"/>
        <end position="134"/>
    </location>
</feature>
<evidence type="ECO:0000256" key="9">
    <source>
        <dbReference type="ARBA" id="ARBA00022989"/>
    </source>
</evidence>
<dbReference type="InterPro" id="IPR050558">
    <property type="entry name" value="PTS_Sugar-Specific_Components"/>
</dbReference>
<dbReference type="PANTHER" id="PTHR30175:SF4">
    <property type="entry name" value="PTS SYSTEM TREHALOSE-SPECIFIC EIIBC COMPONENT"/>
    <property type="match status" value="1"/>
</dbReference>
<keyword evidence="20" id="KW-1185">Reference proteome</keyword>
<reference evidence="20" key="1">
    <citation type="journal article" date="2019" name="Int. J. Syst. Evol. Microbiol.">
        <title>The Global Catalogue of Microorganisms (GCM) 10K type strain sequencing project: providing services to taxonomists for standard genome sequencing and annotation.</title>
        <authorList>
            <consortium name="The Broad Institute Genomics Platform"/>
            <consortium name="The Broad Institute Genome Sequencing Center for Infectious Disease"/>
            <person name="Wu L."/>
            <person name="Ma J."/>
        </authorList>
    </citation>
    <scope>NUCLEOTIDE SEQUENCE [LARGE SCALE GENOMIC DNA]</scope>
    <source>
        <strain evidence="20">TISTR 2241</strain>
    </source>
</reference>
<evidence type="ECO:0000256" key="1">
    <source>
        <dbReference type="ARBA" id="ARBA00004651"/>
    </source>
</evidence>
<evidence type="ECO:0000259" key="16">
    <source>
        <dbReference type="PROSITE" id="PS51093"/>
    </source>
</evidence>
<dbReference type="Gene3D" id="3.30.1360.60">
    <property type="entry name" value="Glucose permease domain IIB"/>
    <property type="match status" value="1"/>
</dbReference>
<keyword evidence="4" id="KW-0762">Sugar transport</keyword>
<dbReference type="InterPro" id="IPR001127">
    <property type="entry name" value="PTS_EIIA_1_perm"/>
</dbReference>
<dbReference type="InterPro" id="IPR003352">
    <property type="entry name" value="PTS_EIIC"/>
</dbReference>
<keyword evidence="7 15" id="KW-0812">Transmembrane</keyword>
<dbReference type="InterPro" id="IPR001996">
    <property type="entry name" value="PTS_IIB_1"/>
</dbReference>
<keyword evidence="9 15" id="KW-1133">Transmembrane helix</keyword>
<feature type="transmembrane region" description="Helical" evidence="15">
    <location>
        <begin position="405"/>
        <end position="424"/>
    </location>
</feature>